<feature type="compositionally biased region" description="Low complexity" evidence="2">
    <location>
        <begin position="365"/>
        <end position="378"/>
    </location>
</feature>
<dbReference type="GO" id="GO:0016020">
    <property type="term" value="C:membrane"/>
    <property type="evidence" value="ECO:0007669"/>
    <property type="project" value="UniProtKB-UniRule"/>
</dbReference>
<dbReference type="InterPro" id="IPR036737">
    <property type="entry name" value="OmpA-like_sf"/>
</dbReference>
<organism evidence="5 6">
    <name type="scientific">Limimaricola litoreus</name>
    <dbReference type="NCBI Taxonomy" id="2955316"/>
    <lineage>
        <taxon>Bacteria</taxon>
        <taxon>Pseudomonadati</taxon>
        <taxon>Pseudomonadota</taxon>
        <taxon>Alphaproteobacteria</taxon>
        <taxon>Rhodobacterales</taxon>
        <taxon>Paracoccaceae</taxon>
        <taxon>Limimaricola</taxon>
    </lineage>
</organism>
<dbReference type="CDD" id="cd07185">
    <property type="entry name" value="OmpA_C-like"/>
    <property type="match status" value="1"/>
</dbReference>
<evidence type="ECO:0000313" key="5">
    <source>
        <dbReference type="EMBL" id="MCP1168472.1"/>
    </source>
</evidence>
<feature type="chain" id="PRO_5040910120" evidence="3">
    <location>
        <begin position="29"/>
        <end position="711"/>
    </location>
</feature>
<dbReference type="PANTHER" id="PTHR30329">
    <property type="entry name" value="STATOR ELEMENT OF FLAGELLAR MOTOR COMPLEX"/>
    <property type="match status" value="1"/>
</dbReference>
<evidence type="ECO:0000259" key="4">
    <source>
        <dbReference type="PROSITE" id="PS51123"/>
    </source>
</evidence>
<dbReference type="PANTHER" id="PTHR30329:SF21">
    <property type="entry name" value="LIPOPROTEIN YIAD-RELATED"/>
    <property type="match status" value="1"/>
</dbReference>
<keyword evidence="6" id="KW-1185">Reference proteome</keyword>
<dbReference type="AlphaFoldDB" id="A0A9X2FNE7"/>
<dbReference type="InterPro" id="IPR050330">
    <property type="entry name" value="Bact_OuterMem_StrucFunc"/>
</dbReference>
<proteinExistence type="predicted"/>
<comment type="caution">
    <text evidence="5">The sequence shown here is derived from an EMBL/GenBank/DDBJ whole genome shotgun (WGS) entry which is preliminary data.</text>
</comment>
<feature type="compositionally biased region" description="Basic and acidic residues" evidence="2">
    <location>
        <begin position="178"/>
        <end position="198"/>
    </location>
</feature>
<protein>
    <submittedName>
        <fullName evidence="5">OmpA family protein</fullName>
    </submittedName>
</protein>
<evidence type="ECO:0000256" key="1">
    <source>
        <dbReference type="PROSITE-ProRule" id="PRU00473"/>
    </source>
</evidence>
<dbReference type="PROSITE" id="PS51123">
    <property type="entry name" value="OMPA_2"/>
    <property type="match status" value="1"/>
</dbReference>
<feature type="compositionally biased region" description="Basic and acidic residues" evidence="2">
    <location>
        <begin position="112"/>
        <end position="123"/>
    </location>
</feature>
<dbReference type="EMBL" id="JAMYXC010000122">
    <property type="protein sequence ID" value="MCP1168472.1"/>
    <property type="molecule type" value="Genomic_DNA"/>
</dbReference>
<reference evidence="5" key="1">
    <citation type="submission" date="2022-06" db="EMBL/GenBank/DDBJ databases">
        <title>Limimaricola sediminis sp. nov., isolated from an intertidal sediment.</title>
        <authorList>
            <person name="Shao X."/>
        </authorList>
    </citation>
    <scope>NUCLEOTIDE SEQUENCE</scope>
    <source>
        <strain evidence="5">ASW11-118</strain>
    </source>
</reference>
<dbReference type="Pfam" id="PF00691">
    <property type="entry name" value="OmpA"/>
    <property type="match status" value="1"/>
</dbReference>
<dbReference type="SUPFAM" id="SSF103088">
    <property type="entry name" value="OmpA-like"/>
    <property type="match status" value="1"/>
</dbReference>
<evidence type="ECO:0000256" key="3">
    <source>
        <dbReference type="SAM" id="SignalP"/>
    </source>
</evidence>
<feature type="compositionally biased region" description="Basic and acidic residues" evidence="2">
    <location>
        <begin position="246"/>
        <end position="266"/>
    </location>
</feature>
<accession>A0A9X2FNE7</accession>
<feature type="compositionally biased region" description="Basic and acidic residues" evidence="2">
    <location>
        <begin position="147"/>
        <end position="164"/>
    </location>
</feature>
<dbReference type="RefSeq" id="WP_253331376.1">
    <property type="nucleotide sequence ID" value="NZ_JAMYXC010000122.1"/>
</dbReference>
<dbReference type="Gene3D" id="3.30.1330.60">
    <property type="entry name" value="OmpA-like domain"/>
    <property type="match status" value="1"/>
</dbReference>
<dbReference type="Proteomes" id="UP001139477">
    <property type="component" value="Unassembled WGS sequence"/>
</dbReference>
<feature type="domain" description="OmpA-like" evidence="4">
    <location>
        <begin position="583"/>
        <end position="703"/>
    </location>
</feature>
<keyword evidence="3" id="KW-0732">Signal</keyword>
<feature type="compositionally biased region" description="Acidic residues" evidence="2">
    <location>
        <begin position="269"/>
        <end position="292"/>
    </location>
</feature>
<sequence length="711" mass="75640">MTRTYRTGTALAASLSLLLPHAGGFAQAQGASGQSDVTGPLFCIDGAAPPCAQEPQSGTSLLELPIEALQALAEAGELDDALLAPYGLSVELLGEGTKKEIRQALKAARQAERRAARKAERQTDGNAAAETDSADAQAEADVQAEAETAKDARKDARKAEKQAELEAAAEAGTAAESEQAKAEKAARKAARKAEKQAELEAAAEAETAAESEQAKAEKAARKAARKAEKQAELEAAAEAETAAESEQAKAEKAARKAARKAEKQAELEAAAEAEAAAESEQAEADMQAEAEAEAAKDARKAEKQAALEAEAEATAEAEAQAEAQPKLTPEERAERRAKRAARRAERRAQAEQDEIDPTANEPQEAVAAASSADAQTASEVTETEIDEENSRQSDEEFEASVGAEAEIEADEDDDGLSNFQKALLVGIGAVTVGSLLNNGREVVANTGDRVVVEGDDGLEIYRDDDALLRQPGADLRTETFSDGSTRSTLTREDGTQVVTIRNAEGRVLRRSRIFADGTEVELFDDLAQSEPVDVRSLREMEPEPVTVSASDREALLAALRAEQVVDTGRSYSLRQVREIQAVRALVPAIDLDTLTFDTGSAALRPEQAGALVDLGLLIEDRLAENPREVFLIEGHTDAVGDDAYNLALSDRRAETVALALTETFDIPPENLVVQGYGERYLKVNSEQSVEANRRATVRRITPLLQQVASAQ</sequence>
<name>A0A9X2FNE7_9RHOB</name>
<keyword evidence="1" id="KW-0472">Membrane</keyword>
<feature type="compositionally biased region" description="Basic and acidic residues" evidence="2">
    <location>
        <begin position="293"/>
        <end position="305"/>
    </location>
</feature>
<evidence type="ECO:0000313" key="6">
    <source>
        <dbReference type="Proteomes" id="UP001139477"/>
    </source>
</evidence>
<feature type="compositionally biased region" description="Basic and acidic residues" evidence="2">
    <location>
        <begin position="212"/>
        <end position="232"/>
    </location>
</feature>
<evidence type="ECO:0000256" key="2">
    <source>
        <dbReference type="SAM" id="MobiDB-lite"/>
    </source>
</evidence>
<feature type="region of interest" description="Disordered" evidence="2">
    <location>
        <begin position="112"/>
        <end position="401"/>
    </location>
</feature>
<gene>
    <name evidence="5" type="ORF">NHG85_08020</name>
</gene>
<feature type="compositionally biased region" description="Low complexity" evidence="2">
    <location>
        <begin position="165"/>
        <end position="177"/>
    </location>
</feature>
<feature type="compositionally biased region" description="Low complexity" evidence="2">
    <location>
        <begin position="127"/>
        <end position="146"/>
    </location>
</feature>
<feature type="signal peptide" evidence="3">
    <location>
        <begin position="1"/>
        <end position="28"/>
    </location>
</feature>
<dbReference type="InterPro" id="IPR006665">
    <property type="entry name" value="OmpA-like"/>
</dbReference>